<dbReference type="STRING" id="1035707.SAMN05216552_102633"/>
<keyword evidence="13" id="KW-1185">Reference proteome</keyword>
<dbReference type="GO" id="GO:0070041">
    <property type="term" value="F:rRNA (uridine-C5-)-methyltransferase activity"/>
    <property type="evidence" value="ECO:0007669"/>
    <property type="project" value="UniProtKB-UniRule"/>
</dbReference>
<dbReference type="PROSITE" id="PS51687">
    <property type="entry name" value="SAM_MT_RNA_M5U"/>
    <property type="match status" value="1"/>
</dbReference>
<evidence type="ECO:0000313" key="12">
    <source>
        <dbReference type="EMBL" id="SFV07029.1"/>
    </source>
</evidence>
<dbReference type="Gene3D" id="3.40.50.150">
    <property type="entry name" value="Vaccinia Virus protein VP39"/>
    <property type="match status" value="1"/>
</dbReference>
<dbReference type="EC" id="2.1.1.190" evidence="9"/>
<dbReference type="EMBL" id="FPBO01000026">
    <property type="protein sequence ID" value="SFV07029.1"/>
    <property type="molecule type" value="Genomic_DNA"/>
</dbReference>
<feature type="binding site" evidence="9">
    <location>
        <position position="348"/>
    </location>
    <ligand>
        <name>S-adenosyl-L-methionine</name>
        <dbReference type="ChEBI" id="CHEBI:59789"/>
    </ligand>
</feature>
<feature type="domain" description="TRAM" evidence="11">
    <location>
        <begin position="1"/>
        <end position="61"/>
    </location>
</feature>
<feature type="binding site" evidence="9">
    <location>
        <position position="80"/>
    </location>
    <ligand>
        <name>[4Fe-4S] cluster</name>
        <dbReference type="ChEBI" id="CHEBI:49883"/>
    </ligand>
</feature>
<evidence type="ECO:0000256" key="2">
    <source>
        <dbReference type="ARBA" id="ARBA00022552"/>
    </source>
</evidence>
<gene>
    <name evidence="9" type="primary">rlmD</name>
    <name evidence="12" type="ORF">SAMN05216552_102633</name>
</gene>
<dbReference type="InterPro" id="IPR029063">
    <property type="entry name" value="SAM-dependent_MTases_sf"/>
</dbReference>
<dbReference type="RefSeq" id="WP_093558016.1">
    <property type="nucleotide sequence ID" value="NZ_FPBO01000026.1"/>
</dbReference>
<feature type="binding site" evidence="9">
    <location>
        <position position="304"/>
    </location>
    <ligand>
        <name>S-adenosyl-L-methionine</name>
        <dbReference type="ChEBI" id="CHEBI:59789"/>
    </ligand>
</feature>
<comment type="similarity">
    <text evidence="9">Belongs to the class I-like SAM-binding methyltransferase superfamily. RNA M5U methyltransferase family. RlmD subfamily.</text>
</comment>
<dbReference type="PROSITE" id="PS01231">
    <property type="entry name" value="TRMA_2"/>
    <property type="match status" value="1"/>
</dbReference>
<evidence type="ECO:0000313" key="13">
    <source>
        <dbReference type="Proteomes" id="UP000199391"/>
    </source>
</evidence>
<dbReference type="Gene3D" id="2.40.50.140">
    <property type="entry name" value="Nucleic acid-binding proteins"/>
    <property type="match status" value="1"/>
</dbReference>
<dbReference type="NCBIfam" id="NF009639">
    <property type="entry name" value="PRK13168.1"/>
    <property type="match status" value="1"/>
</dbReference>
<dbReference type="InterPro" id="IPR010280">
    <property type="entry name" value="U5_MeTrfase_fam"/>
</dbReference>
<dbReference type="SUPFAM" id="SSF53335">
    <property type="entry name" value="S-adenosyl-L-methionine-dependent methyltransferases"/>
    <property type="match status" value="1"/>
</dbReference>
<feature type="binding site" evidence="9 10">
    <location>
        <position position="270"/>
    </location>
    <ligand>
        <name>S-adenosyl-L-methionine</name>
        <dbReference type="ChEBI" id="CHEBI:59789"/>
    </ligand>
</feature>
<feature type="binding site" evidence="9">
    <location>
        <position position="162"/>
    </location>
    <ligand>
        <name>[4Fe-4S] cluster</name>
        <dbReference type="ChEBI" id="CHEBI:49883"/>
    </ligand>
</feature>
<sequence>MQDNTIEIKSLDMDARGVGHIENEDGTPGKVVFVEGALPGERVSFETFKKKKNWEAARMTALHKESSMRVKPKCVHFDYCGGCSMQHLEPSAQVAIKQRVLEDNLWHLSKVKPANMMRPMYGPTWGYRYRARLSARWVAKKNTVLVGFHEKKSVFVADIQSCQILPPHVSDMLMPLRALIGSLSLYDKVPQIELAIGEDLTVLVMRNMEALKADDEAKLKAFADQYKIQWWLQPKGPDTAHPFYPLDKELHYLLPEFGVRMPFKPVDFTQVNHHINRSLVGKALRLLDVQKDDRVADLFCGLGNFTLPLATQAREVVGIEGSTSLTERALANAKVNGVSGKTTFMTRNLFEVTGDDLVALGKFDRMLIDPPRDGAMALSLALAELKRTNPALLPKRIVYVSCSPSTLARDAGVLVHLCGYRLNQAGVVNMFPHTSHVESMAVFDLDPDAKVSKLADGRDDESL</sequence>
<feature type="binding site" evidence="9">
    <location>
        <position position="74"/>
    </location>
    <ligand>
        <name>[4Fe-4S] cluster</name>
        <dbReference type="ChEBI" id="CHEBI:49883"/>
    </ligand>
</feature>
<feature type="active site" description="Nucleophile" evidence="9 10">
    <location>
        <position position="402"/>
    </location>
</feature>
<evidence type="ECO:0000256" key="5">
    <source>
        <dbReference type="ARBA" id="ARBA00022691"/>
    </source>
</evidence>
<reference evidence="13" key="1">
    <citation type="submission" date="2016-10" db="EMBL/GenBank/DDBJ databases">
        <authorList>
            <person name="Varghese N."/>
            <person name="Submissions S."/>
        </authorList>
    </citation>
    <scope>NUCLEOTIDE SEQUENCE [LARGE SCALE GENOMIC DNA]</scope>
    <source>
        <strain evidence="13">CGMCC 1.11014</strain>
    </source>
</reference>
<feature type="binding site" evidence="9 10">
    <location>
        <position position="320"/>
    </location>
    <ligand>
        <name>S-adenosyl-L-methionine</name>
        <dbReference type="ChEBI" id="CHEBI:59789"/>
    </ligand>
</feature>
<dbReference type="CDD" id="cd02440">
    <property type="entry name" value="AdoMet_MTases"/>
    <property type="match status" value="1"/>
</dbReference>
<feature type="binding site" evidence="9 10">
    <location>
        <position position="299"/>
    </location>
    <ligand>
        <name>S-adenosyl-L-methionine</name>
        <dbReference type="ChEBI" id="CHEBI:59789"/>
    </ligand>
</feature>
<feature type="binding site" evidence="9 10">
    <location>
        <position position="369"/>
    </location>
    <ligand>
        <name>S-adenosyl-L-methionine</name>
        <dbReference type="ChEBI" id="CHEBI:59789"/>
    </ligand>
</feature>
<dbReference type="Pfam" id="PF05958">
    <property type="entry name" value="tRNA_U5-meth_tr"/>
    <property type="match status" value="1"/>
</dbReference>
<name>A0A1I7LBF3_9BURK</name>
<keyword evidence="6 9" id="KW-0479">Metal-binding</keyword>
<dbReference type="PANTHER" id="PTHR11061">
    <property type="entry name" value="RNA M5U METHYLTRANSFERASE"/>
    <property type="match status" value="1"/>
</dbReference>
<dbReference type="SUPFAM" id="SSF50249">
    <property type="entry name" value="Nucleic acid-binding proteins"/>
    <property type="match status" value="1"/>
</dbReference>
<dbReference type="AlphaFoldDB" id="A0A1I7LBF3"/>
<feature type="binding site" evidence="9">
    <location>
        <position position="83"/>
    </location>
    <ligand>
        <name>[4Fe-4S] cluster</name>
        <dbReference type="ChEBI" id="CHEBI:49883"/>
    </ligand>
</feature>
<evidence type="ECO:0000256" key="10">
    <source>
        <dbReference type="PROSITE-ProRule" id="PRU01024"/>
    </source>
</evidence>
<organism evidence="12 13">
    <name type="scientific">Pseudoduganella namucuonensis</name>
    <dbReference type="NCBI Taxonomy" id="1035707"/>
    <lineage>
        <taxon>Bacteria</taxon>
        <taxon>Pseudomonadati</taxon>
        <taxon>Pseudomonadota</taxon>
        <taxon>Betaproteobacteria</taxon>
        <taxon>Burkholderiales</taxon>
        <taxon>Oxalobacteraceae</taxon>
        <taxon>Telluria group</taxon>
        <taxon>Pseudoduganella</taxon>
    </lineage>
</organism>
<dbReference type="InterPro" id="IPR012340">
    <property type="entry name" value="NA-bd_OB-fold"/>
</dbReference>
<keyword evidence="5 9" id="KW-0949">S-adenosyl-L-methionine</keyword>
<proteinExistence type="inferred from homology"/>
<dbReference type="OrthoDB" id="9804590at2"/>
<keyword evidence="7 9" id="KW-0408">Iron</keyword>
<dbReference type="Gene3D" id="2.40.50.1070">
    <property type="match status" value="1"/>
</dbReference>
<dbReference type="GO" id="GO:0051539">
    <property type="term" value="F:4 iron, 4 sulfur cluster binding"/>
    <property type="evidence" value="ECO:0007669"/>
    <property type="project" value="UniProtKB-KW"/>
</dbReference>
<dbReference type="Proteomes" id="UP000199391">
    <property type="component" value="Unassembled WGS sequence"/>
</dbReference>
<dbReference type="GO" id="GO:0070475">
    <property type="term" value="P:rRNA base methylation"/>
    <property type="evidence" value="ECO:0007669"/>
    <property type="project" value="TreeGrafter"/>
</dbReference>
<dbReference type="PROSITE" id="PS50926">
    <property type="entry name" value="TRAM"/>
    <property type="match status" value="1"/>
</dbReference>
<evidence type="ECO:0000256" key="4">
    <source>
        <dbReference type="ARBA" id="ARBA00022679"/>
    </source>
</evidence>
<evidence type="ECO:0000259" key="11">
    <source>
        <dbReference type="PROSITE" id="PS50926"/>
    </source>
</evidence>
<dbReference type="HAMAP" id="MF_01010">
    <property type="entry name" value="23SrRNA_methyltr_RlmD"/>
    <property type="match status" value="1"/>
</dbReference>
<keyword evidence="2 9" id="KW-0698">rRNA processing</keyword>
<comment type="function">
    <text evidence="9">Catalyzes the formation of 5-methyl-uridine at position 1939 (m5U1939) in 23S rRNA.</text>
</comment>
<keyword evidence="4 9" id="KW-0808">Transferase</keyword>
<evidence type="ECO:0000256" key="8">
    <source>
        <dbReference type="ARBA" id="ARBA00023014"/>
    </source>
</evidence>
<evidence type="ECO:0000256" key="1">
    <source>
        <dbReference type="ARBA" id="ARBA00022485"/>
    </source>
</evidence>
<dbReference type="GO" id="GO:0003723">
    <property type="term" value="F:RNA binding"/>
    <property type="evidence" value="ECO:0007669"/>
    <property type="project" value="InterPro"/>
</dbReference>
<keyword evidence="3 9" id="KW-0489">Methyltransferase</keyword>
<evidence type="ECO:0000256" key="6">
    <source>
        <dbReference type="ARBA" id="ARBA00022723"/>
    </source>
</evidence>
<comment type="catalytic activity">
    <reaction evidence="9">
        <text>uridine(1939) in 23S rRNA + S-adenosyl-L-methionine = 5-methyluridine(1939) in 23S rRNA + S-adenosyl-L-homocysteine + H(+)</text>
        <dbReference type="Rhea" id="RHEA:42908"/>
        <dbReference type="Rhea" id="RHEA-COMP:10278"/>
        <dbReference type="Rhea" id="RHEA-COMP:10279"/>
        <dbReference type="ChEBI" id="CHEBI:15378"/>
        <dbReference type="ChEBI" id="CHEBI:57856"/>
        <dbReference type="ChEBI" id="CHEBI:59789"/>
        <dbReference type="ChEBI" id="CHEBI:65315"/>
        <dbReference type="ChEBI" id="CHEBI:74447"/>
        <dbReference type="EC" id="2.1.1.190"/>
    </reaction>
</comment>
<evidence type="ECO:0000256" key="9">
    <source>
        <dbReference type="HAMAP-Rule" id="MF_01010"/>
    </source>
</evidence>
<protein>
    <recommendedName>
        <fullName evidence="9">23S rRNA (uracil(1939)-C(5))-methyltransferase RlmD</fullName>
        <ecNumber evidence="9">2.1.1.190</ecNumber>
    </recommendedName>
    <alternativeName>
        <fullName evidence="9">23S rRNA(m5U1939)-methyltransferase</fullName>
    </alternativeName>
</protein>
<evidence type="ECO:0000256" key="7">
    <source>
        <dbReference type="ARBA" id="ARBA00023004"/>
    </source>
</evidence>
<dbReference type="InterPro" id="IPR001566">
    <property type="entry name" value="23S_rRNA_MeTrfase_RlmD"/>
</dbReference>
<dbReference type="InterPro" id="IPR002792">
    <property type="entry name" value="TRAM_dom"/>
</dbReference>
<accession>A0A1I7LBF3</accession>
<keyword evidence="8 9" id="KW-0411">Iron-sulfur</keyword>
<dbReference type="PANTHER" id="PTHR11061:SF49">
    <property type="entry name" value="23S RRNA (URACIL(1939)-C(5))-METHYLTRANSFERASE RLMD"/>
    <property type="match status" value="1"/>
</dbReference>
<dbReference type="GO" id="GO:0005506">
    <property type="term" value="F:iron ion binding"/>
    <property type="evidence" value="ECO:0007669"/>
    <property type="project" value="UniProtKB-UniRule"/>
</dbReference>
<keyword evidence="1 9" id="KW-0004">4Fe-4S</keyword>
<dbReference type="InterPro" id="IPR030391">
    <property type="entry name" value="MeTrfase_TrmA_CS"/>
</dbReference>
<evidence type="ECO:0000256" key="3">
    <source>
        <dbReference type="ARBA" id="ARBA00022603"/>
    </source>
</evidence>